<evidence type="ECO:0000259" key="3">
    <source>
        <dbReference type="Pfam" id="PF02668"/>
    </source>
</evidence>
<feature type="domain" description="TauD/TfdA-like" evidence="3">
    <location>
        <begin position="82"/>
        <end position="447"/>
    </location>
</feature>
<dbReference type="PANTHER" id="PTHR10696:SF21">
    <property type="entry name" value="TAUD_TFDA-LIKE DOMAIN-CONTAINING PROTEIN"/>
    <property type="match status" value="1"/>
</dbReference>
<dbReference type="AlphaFoldDB" id="E6ZVH8"/>
<dbReference type="Proteomes" id="UP000008867">
    <property type="component" value="Chromosome 20"/>
</dbReference>
<organism evidence="4 5">
    <name type="scientific">Sporisorium reilianum (strain SRZ2)</name>
    <name type="common">Maize head smut fungus</name>
    <dbReference type="NCBI Taxonomy" id="999809"/>
    <lineage>
        <taxon>Eukaryota</taxon>
        <taxon>Fungi</taxon>
        <taxon>Dikarya</taxon>
        <taxon>Basidiomycota</taxon>
        <taxon>Ustilaginomycotina</taxon>
        <taxon>Ustilaginomycetes</taxon>
        <taxon>Ustilaginales</taxon>
        <taxon>Ustilaginaceae</taxon>
        <taxon>Sporisorium</taxon>
    </lineage>
</organism>
<keyword evidence="1" id="KW-0560">Oxidoreductase</keyword>
<keyword evidence="5" id="KW-1185">Reference proteome</keyword>
<proteinExistence type="predicted"/>
<gene>
    <name evidence="4" type="ORF">sr10941</name>
</gene>
<name>E6ZVH8_SPORE</name>
<dbReference type="eggNOG" id="ENOG502QRUR">
    <property type="taxonomic scope" value="Eukaryota"/>
</dbReference>
<accession>E6ZVH8</accession>
<dbReference type="Pfam" id="PF02668">
    <property type="entry name" value="TauD"/>
    <property type="match status" value="1"/>
</dbReference>
<dbReference type="InterPro" id="IPR042098">
    <property type="entry name" value="TauD-like_sf"/>
</dbReference>
<sequence length="465" mass="51303">MAPVAVSNASEAAPALTSKQVASSDPDVTFAPATEPYQRRLKLVESNPDEPEITFPLILKPTRPLTTTQLVEAVKPFAPVPSTTYQPSKLQQLMDAHGGAVHFKGLPIRDADDFSTFMHALAGTIPATDDTAGEYNLWAHHVDKGLMVIRHAMAPNVATANEGPPHQSIGSHNEYGLSTHYPSVIAFCCLSAPTSGGQTPIVNSLALYDRLRSEVPAYIEKIRRRGLTFIIHHPVAKVNGSVQGNSLYNADSFGPTPDAEVDLASLSEEQKRKLVEENILELAREGGWGDDSAAQAGGGEEGGKYGAWHERGFSWTWLPDGSINVFQRVPGLRIHPTLQKPAYFNNVGNRYAYSKEHGCLQPPHYSEEKRDYFPPPSFPLPLGQETQTADGVRQEDEAIPLDWLEQAHRWTQELQAHVEWQQGDVLVIDNLAVQHARTPWTGPRKLVASLWDQRSYLDKNLPLRT</sequence>
<dbReference type="SUPFAM" id="SSF51197">
    <property type="entry name" value="Clavaminate synthase-like"/>
    <property type="match status" value="1"/>
</dbReference>
<dbReference type="OrthoDB" id="408743at2759"/>
<dbReference type="PANTHER" id="PTHR10696">
    <property type="entry name" value="GAMMA-BUTYROBETAINE HYDROXYLASE-RELATED"/>
    <property type="match status" value="1"/>
</dbReference>
<protein>
    <recommendedName>
        <fullName evidence="3">TauD/TfdA-like domain-containing protein</fullName>
    </recommendedName>
</protein>
<dbReference type="HOGENOM" id="CLU_044153_2_0_1"/>
<evidence type="ECO:0000256" key="2">
    <source>
        <dbReference type="SAM" id="MobiDB-lite"/>
    </source>
</evidence>
<evidence type="ECO:0000256" key="1">
    <source>
        <dbReference type="ARBA" id="ARBA00023002"/>
    </source>
</evidence>
<dbReference type="InterPro" id="IPR050411">
    <property type="entry name" value="AlphaKG_dependent_hydroxylases"/>
</dbReference>
<evidence type="ECO:0000313" key="5">
    <source>
        <dbReference type="Proteomes" id="UP000008867"/>
    </source>
</evidence>
<dbReference type="Gene3D" id="3.60.130.10">
    <property type="entry name" value="Clavaminate synthase-like"/>
    <property type="match status" value="1"/>
</dbReference>
<dbReference type="VEuPathDB" id="FungiDB:sr10941"/>
<evidence type="ECO:0000313" key="4">
    <source>
        <dbReference type="EMBL" id="CBQ71235.1"/>
    </source>
</evidence>
<feature type="region of interest" description="Disordered" evidence="2">
    <location>
        <begin position="1"/>
        <end position="32"/>
    </location>
</feature>
<dbReference type="EMBL" id="FQ311442">
    <property type="protein sequence ID" value="CBQ71235.1"/>
    <property type="molecule type" value="Genomic_DNA"/>
</dbReference>
<dbReference type="GO" id="GO:0016491">
    <property type="term" value="F:oxidoreductase activity"/>
    <property type="evidence" value="ECO:0007669"/>
    <property type="project" value="UniProtKB-KW"/>
</dbReference>
<dbReference type="InterPro" id="IPR003819">
    <property type="entry name" value="TauD/TfdA-like"/>
</dbReference>
<reference evidence="4 5" key="1">
    <citation type="journal article" date="2010" name="Science">
        <title>Pathogenicity determinants in smut fungi revealed by genome comparison.</title>
        <authorList>
            <person name="Schirawski J."/>
            <person name="Mannhaupt G."/>
            <person name="Muench K."/>
            <person name="Brefort T."/>
            <person name="Schipper K."/>
            <person name="Doehlemann G."/>
            <person name="Di Stasio M."/>
            <person name="Roessel N."/>
            <person name="Mendoza-Mendoza A."/>
            <person name="Pester D."/>
            <person name="Mueller O."/>
            <person name="Winterberg B."/>
            <person name="Meyer E."/>
            <person name="Ghareeb H."/>
            <person name="Wollenberg T."/>
            <person name="Muensterkoetter M."/>
            <person name="Wong P."/>
            <person name="Walter M."/>
            <person name="Stukenbrock E."/>
            <person name="Gueldener U."/>
            <person name="Kahmann R."/>
        </authorList>
    </citation>
    <scope>NUCLEOTIDE SEQUENCE [LARGE SCALE GENOMIC DNA]</scope>
    <source>
        <strain evidence="5">SRZ2</strain>
    </source>
</reference>